<name>A0A0L6VAK7_9BASI</name>
<evidence type="ECO:0000256" key="1">
    <source>
        <dbReference type="SAM" id="MobiDB-lite"/>
    </source>
</evidence>
<feature type="region of interest" description="Disordered" evidence="1">
    <location>
        <begin position="100"/>
        <end position="125"/>
    </location>
</feature>
<feature type="compositionally biased region" description="Basic and acidic residues" evidence="1">
    <location>
        <begin position="471"/>
        <end position="485"/>
    </location>
</feature>
<feature type="compositionally biased region" description="Basic and acidic residues" evidence="1">
    <location>
        <begin position="618"/>
        <end position="628"/>
    </location>
</feature>
<keyword evidence="4" id="KW-1185">Reference proteome</keyword>
<feature type="region of interest" description="Disordered" evidence="1">
    <location>
        <begin position="434"/>
        <end position="520"/>
    </location>
</feature>
<comment type="caution">
    <text evidence="3">The sequence shown here is derived from an EMBL/GenBank/DDBJ whole genome shotgun (WGS) entry which is preliminary data.</text>
</comment>
<evidence type="ECO:0000256" key="2">
    <source>
        <dbReference type="SAM" id="SignalP"/>
    </source>
</evidence>
<dbReference type="OrthoDB" id="2507744at2759"/>
<feature type="compositionally biased region" description="Polar residues" evidence="1">
    <location>
        <begin position="46"/>
        <end position="57"/>
    </location>
</feature>
<keyword evidence="2" id="KW-0732">Signal</keyword>
<dbReference type="AlphaFoldDB" id="A0A0L6VAK7"/>
<gene>
    <name evidence="3" type="ORF">VP01_2083g2</name>
</gene>
<evidence type="ECO:0000313" key="4">
    <source>
        <dbReference type="Proteomes" id="UP000037035"/>
    </source>
</evidence>
<proteinExistence type="predicted"/>
<feature type="compositionally biased region" description="Basic and acidic residues" evidence="1">
    <location>
        <begin position="108"/>
        <end position="125"/>
    </location>
</feature>
<feature type="region of interest" description="Disordered" evidence="1">
    <location>
        <begin position="724"/>
        <end position="830"/>
    </location>
</feature>
<feature type="region of interest" description="Disordered" evidence="1">
    <location>
        <begin position="610"/>
        <end position="646"/>
    </location>
</feature>
<sequence>MLSVHCFFIGGVTLWFLIGIPFSHGVSPTGPASMDNLVRGETAGAVTSNASSASNIGRSGPNFEDPGGKYNGILGSGRRIRESQQARAAAAIHHDSVTTHFQYPSTGEDDHRNHGHDWHPQSHDQSRLENNYAINYYKLAYIPATKWNLVLPVSTDPVHANEPYSPFPPPHVPWEEQYGGATFSAENRAHTDPSGLLHEEASVKYGSSHFTRGFTAPVDEIGTVSYAGAAPKSWQQNRRVRLDQDIDGTNFHRRNPHNEGPSNAKSFFHVGESSFGQSRLGQQKGAFTERLSNTRAKEYLQTSDEGLKKAKKKLDQRPLNEDVTHLDVTESNTDKPGELVEGILQSPQRSGNMPTNKAKDFQIMGEAKDNRRNISTGHIPTPLEVKEAEISSSNSIRPPHSPSIVSSRGPAPILCDMSHSGMELASSKKMKASGAESGCDVESPIASGSSSGSTNESGMRRRRKGRAGQTDMRHFPTLDQIHYREALSSSARHSEDRRQPSLVQPQKQTYEGRSGDPVGEFEAYTDQNKRLDHHVTEATEADPKREAEGMLLKSQLQDSGASKLHLPSAPSKNKFELLSDNLPSDSNESEPLDCKKEAVNPVTDAAALENSRLLAKTSRVDKKGRSMKPEPSLGNGSAESSEEEAETIKGSYTEILKRKIMNPFSLLETTQFTWINALKTNKPDIFNISLKLNSLFSAVRRKGGDIISQAQAVLRKKPLVSEADKPINPQSANSKIPVLEVPEKGNGQTQKRPKKSDLLTKSRIKKTKLAPAMASPEDVVPSNISQSPKRMDYTLDRQVSSGAEEALNSETKGRKEILDQGKPVDPPKDYEKRYLATFPNLGQEAVGKFRLLGEALRAEKLGWDFTIRVDPSITEHRALLKVLKSPSKKVQEWFMKEIGDPEGRRRFEAIQRQIRQAEILKDWNHSLTPREREQLKTVDRYLQVSKPWPTYTDLTASKVSSFEKLISHKTIQRRLSSVIGTEDLEIRRRNMRTMTARWSSYIWFTEEEVRQINQQALNLRLIILVGDCLRFGKLIMTSKWTVGGISAEKAYELLANAWTQKSPWFTSPERAWIMMDPERASLYTERLDALKGFLAEGRPPTDKLVSAVDPKHRLRLTEDPWWHLGYVLVWQEQGLDLFTMAKLGIRMGLKAGQRDYLSAEQIELLESASKDILLPEKRDQIIGWFHKEFTPLDVSARETKASPWELRRVFKTFVSTVVDTFVASALADMSIVPEYDFPVFMDL</sequence>
<feature type="signal peptide" evidence="2">
    <location>
        <begin position="1"/>
        <end position="25"/>
    </location>
</feature>
<feature type="chain" id="PRO_5005568206" evidence="2">
    <location>
        <begin position="26"/>
        <end position="1243"/>
    </location>
</feature>
<feature type="region of interest" description="Disordered" evidence="1">
    <location>
        <begin position="555"/>
        <end position="593"/>
    </location>
</feature>
<evidence type="ECO:0000313" key="3">
    <source>
        <dbReference type="EMBL" id="KNZ57744.1"/>
    </source>
</evidence>
<accession>A0A0L6VAK7</accession>
<organism evidence="3 4">
    <name type="scientific">Puccinia sorghi</name>
    <dbReference type="NCBI Taxonomy" id="27349"/>
    <lineage>
        <taxon>Eukaryota</taxon>
        <taxon>Fungi</taxon>
        <taxon>Dikarya</taxon>
        <taxon>Basidiomycota</taxon>
        <taxon>Pucciniomycotina</taxon>
        <taxon>Pucciniomycetes</taxon>
        <taxon>Pucciniales</taxon>
        <taxon>Pucciniaceae</taxon>
        <taxon>Puccinia</taxon>
    </lineage>
</organism>
<feature type="region of interest" description="Disordered" evidence="1">
    <location>
        <begin position="46"/>
        <end position="69"/>
    </location>
</feature>
<dbReference type="VEuPathDB" id="FungiDB:VP01_2083g2"/>
<protein>
    <submittedName>
        <fullName evidence="3">Uncharacterized protein</fullName>
    </submittedName>
</protein>
<dbReference type="Proteomes" id="UP000037035">
    <property type="component" value="Unassembled WGS sequence"/>
</dbReference>
<feature type="compositionally biased region" description="Polar residues" evidence="1">
    <location>
        <begin position="501"/>
        <end position="511"/>
    </location>
</feature>
<dbReference type="STRING" id="27349.A0A0L6VAK7"/>
<feature type="region of interest" description="Disordered" evidence="1">
    <location>
        <begin position="388"/>
        <end position="417"/>
    </location>
</feature>
<reference evidence="3 4" key="1">
    <citation type="submission" date="2015-08" db="EMBL/GenBank/DDBJ databases">
        <title>Next Generation Sequencing and Analysis of the Genome of Puccinia sorghi L Schw, the Causal Agent of Maize Common Rust.</title>
        <authorList>
            <person name="Rochi L."/>
            <person name="Burguener G."/>
            <person name="Darino M."/>
            <person name="Turjanski A."/>
            <person name="Kreff E."/>
            <person name="Dieguez M.J."/>
            <person name="Sacco F."/>
        </authorList>
    </citation>
    <scope>NUCLEOTIDE SEQUENCE [LARGE SCALE GENOMIC DNA]</scope>
    <source>
        <strain evidence="3 4">RO10H11247</strain>
    </source>
</reference>
<dbReference type="EMBL" id="LAVV01006930">
    <property type="protein sequence ID" value="KNZ57744.1"/>
    <property type="molecule type" value="Genomic_DNA"/>
</dbReference>